<evidence type="ECO:0000256" key="1">
    <source>
        <dbReference type="SAM" id="Phobius"/>
    </source>
</evidence>
<dbReference type="RefSeq" id="WP_113988854.1">
    <property type="nucleotide sequence ID" value="NZ_QLST01000006.1"/>
</dbReference>
<dbReference type="Proteomes" id="UP000253319">
    <property type="component" value="Unassembled WGS sequence"/>
</dbReference>
<sequence length="167" mass="19409">MMHLIWSIINGVLTLYFLYLIIGFIIKGKEIFNPKLKKASIFIMVLGIIQIISASNSEKKLNRILLNQDNIKEKNSTIKKVTLENNFSFEIIMLIKYSIEEDKYIPVESFSHLNGFTGGFEWEFNSINVNNYNKNKKNEFSVYGILKWNLFGINIYSQPKTLNGIIE</sequence>
<name>A0A365P2F8_9FLAO</name>
<evidence type="ECO:0000313" key="2">
    <source>
        <dbReference type="EMBL" id="RBA28673.1"/>
    </source>
</evidence>
<protein>
    <submittedName>
        <fullName evidence="2">Uncharacterized protein</fullName>
    </submittedName>
</protein>
<keyword evidence="1" id="KW-0812">Transmembrane</keyword>
<reference evidence="2 3" key="1">
    <citation type="submission" date="2018-06" db="EMBL/GenBank/DDBJ databases">
        <title>Flavobacterium tibetense sp. nov., isolated from a wetland YonghuCo on Tibetan Plateau.</title>
        <authorList>
            <person name="Xing P."/>
            <person name="Phurbu D."/>
            <person name="Lu H."/>
        </authorList>
    </citation>
    <scope>NUCLEOTIDE SEQUENCE [LARGE SCALE GENOMIC DNA]</scope>
    <source>
        <strain evidence="2 3">YH5</strain>
    </source>
</reference>
<accession>A0A365P2F8</accession>
<feature type="transmembrane region" description="Helical" evidence="1">
    <location>
        <begin position="6"/>
        <end position="26"/>
    </location>
</feature>
<organism evidence="2 3">
    <name type="scientific">Flavobacterium tibetense</name>
    <dbReference type="NCBI Taxonomy" id="2233533"/>
    <lineage>
        <taxon>Bacteria</taxon>
        <taxon>Pseudomonadati</taxon>
        <taxon>Bacteroidota</taxon>
        <taxon>Flavobacteriia</taxon>
        <taxon>Flavobacteriales</taxon>
        <taxon>Flavobacteriaceae</taxon>
        <taxon>Flavobacterium</taxon>
    </lineage>
</organism>
<keyword evidence="1" id="KW-1133">Transmembrane helix</keyword>
<feature type="transmembrane region" description="Helical" evidence="1">
    <location>
        <begin position="38"/>
        <end position="55"/>
    </location>
</feature>
<proteinExistence type="predicted"/>
<keyword evidence="1" id="KW-0472">Membrane</keyword>
<comment type="caution">
    <text evidence="2">The sequence shown here is derived from an EMBL/GenBank/DDBJ whole genome shotgun (WGS) entry which is preliminary data.</text>
</comment>
<dbReference type="OrthoDB" id="1449062at2"/>
<evidence type="ECO:0000313" key="3">
    <source>
        <dbReference type="Proteomes" id="UP000253319"/>
    </source>
</evidence>
<keyword evidence="3" id="KW-1185">Reference proteome</keyword>
<gene>
    <name evidence="2" type="ORF">DPN68_06585</name>
</gene>
<dbReference type="EMBL" id="QLST01000006">
    <property type="protein sequence ID" value="RBA28673.1"/>
    <property type="molecule type" value="Genomic_DNA"/>
</dbReference>
<dbReference type="AlphaFoldDB" id="A0A365P2F8"/>